<evidence type="ECO:0000313" key="16">
    <source>
        <dbReference type="EMBL" id="CAB4970038.1"/>
    </source>
</evidence>
<dbReference type="SUPFAM" id="SSF51905">
    <property type="entry name" value="FAD/NAD(P)-binding domain"/>
    <property type="match status" value="2"/>
</dbReference>
<evidence type="ECO:0000256" key="6">
    <source>
        <dbReference type="ARBA" id="ARBA00023002"/>
    </source>
</evidence>
<evidence type="ECO:0000313" key="15">
    <source>
        <dbReference type="EMBL" id="CAB4941026.1"/>
    </source>
</evidence>
<comment type="similarity">
    <text evidence="2">Belongs to the FAD-binding monooxygenase family.</text>
</comment>
<dbReference type="Pfam" id="PF13738">
    <property type="entry name" value="Pyr_redox_3"/>
    <property type="match status" value="1"/>
</dbReference>
<evidence type="ECO:0000256" key="5">
    <source>
        <dbReference type="ARBA" id="ARBA00022857"/>
    </source>
</evidence>
<evidence type="ECO:0000313" key="12">
    <source>
        <dbReference type="EMBL" id="CAB4712597.1"/>
    </source>
</evidence>
<evidence type="ECO:0000313" key="9">
    <source>
        <dbReference type="EMBL" id="CAB4370457.1"/>
    </source>
</evidence>
<dbReference type="GO" id="GO:0004497">
    <property type="term" value="F:monooxygenase activity"/>
    <property type="evidence" value="ECO:0007669"/>
    <property type="project" value="UniProtKB-KW"/>
</dbReference>
<evidence type="ECO:0000313" key="8">
    <source>
        <dbReference type="EMBL" id="CAB4331106.1"/>
    </source>
</evidence>
<name>A0A6J6AK58_9ZZZZ</name>
<keyword evidence="6" id="KW-0560">Oxidoreductase</keyword>
<dbReference type="EMBL" id="CAFBRD010000012">
    <property type="protein sequence ID" value="CAB5074855.1"/>
    <property type="molecule type" value="Genomic_DNA"/>
</dbReference>
<evidence type="ECO:0000256" key="3">
    <source>
        <dbReference type="ARBA" id="ARBA00022630"/>
    </source>
</evidence>
<dbReference type="EMBL" id="CAFAAD010000040">
    <property type="protein sequence ID" value="CAB4789841.1"/>
    <property type="molecule type" value="Genomic_DNA"/>
</dbReference>
<keyword evidence="5" id="KW-0521">NADP</keyword>
<sequence length="542" mass="59948">MGSNDVTLDADVIVVGAGMSGLYALKVLRERGFRVIVLERAGGVGGTWFWNRYPGARCDIPSLEYSFGFDPELEQEWEWSEHFAAQPEIERYLNHVADRYNLRPDIRLETGVAAMTFDEATDTWVVDTETGEQLRSRFCVMATGGLSAPHRPDWPGIDSFAGEVVQSSLWPEEGVALEGRRVGIVGNGSSGVQTIPELAKVASHLTVFQRTATFAWPSQNRPLTPEHQAEVKSRYREVRAQQYASPLATAHTTGATIFTFADPDKFILKSTQEERDDALEEYGFSASRIWADAAKDLDANEMAVELFREMVRRSVNDPEVADSLCPKDYPIGCKRPVLDNGYFETFNRDNVTLVDLRKDAIVEVVPEGIRTSTGVKELDVLIFATGFDAVSGALTRIDMRGKSGRLLRDDWADGPRTFMGFSVADYPNMFMIIGPGSVGVLANYPPHIELQVGWIADFLGYLSEHGNTHAEVDADAQDQWCAEVEAAAVGTMFNAPNCHSWYNGGNIEGKARVIPIYMGGLDRFMARAQELAASGYEAYAIH</sequence>
<dbReference type="EMBL" id="CAEZVC010000013">
    <property type="protein sequence ID" value="CAB4615972.1"/>
    <property type="molecule type" value="Genomic_DNA"/>
</dbReference>
<dbReference type="EMBL" id="CAFAAM010000086">
    <property type="protein sequence ID" value="CAB4804116.1"/>
    <property type="molecule type" value="Genomic_DNA"/>
</dbReference>
<evidence type="ECO:0000313" key="13">
    <source>
        <dbReference type="EMBL" id="CAB4789841.1"/>
    </source>
</evidence>
<evidence type="ECO:0000256" key="7">
    <source>
        <dbReference type="ARBA" id="ARBA00023033"/>
    </source>
</evidence>
<evidence type="ECO:0000313" key="14">
    <source>
        <dbReference type="EMBL" id="CAB4804116.1"/>
    </source>
</evidence>
<gene>
    <name evidence="10" type="ORF">UFOPK1762_01328</name>
    <name evidence="11" type="ORF">UFOPK1906_00371</name>
    <name evidence="12" type="ORF">UFOPK2624_01201</name>
    <name evidence="13" type="ORF">UFOPK2969_00703</name>
    <name evidence="14" type="ORF">UFOPK3010_00765</name>
    <name evidence="8" type="ORF">UFOPK3331_00187</name>
    <name evidence="15" type="ORF">UFOPK3785_00187</name>
    <name evidence="16" type="ORF">UFOPK3927_00011</name>
    <name evidence="9" type="ORF">UFOPK4201_00222</name>
    <name evidence="17" type="ORF">UFOPK4371_00386</name>
</gene>
<dbReference type="InterPro" id="IPR050775">
    <property type="entry name" value="FAD-binding_Monooxygenases"/>
</dbReference>
<dbReference type="EMBL" id="CAEZXY010000056">
    <property type="protein sequence ID" value="CAB4712597.1"/>
    <property type="molecule type" value="Genomic_DNA"/>
</dbReference>
<evidence type="ECO:0000313" key="11">
    <source>
        <dbReference type="EMBL" id="CAB4615972.1"/>
    </source>
</evidence>
<accession>A0A6J6AK58</accession>
<dbReference type="EMBL" id="CAESAL010000004">
    <property type="protein sequence ID" value="CAB4331106.1"/>
    <property type="molecule type" value="Genomic_DNA"/>
</dbReference>
<dbReference type="PANTHER" id="PTHR43098:SF3">
    <property type="entry name" value="L-ORNITHINE N(5)-MONOOXYGENASE-RELATED"/>
    <property type="match status" value="1"/>
</dbReference>
<evidence type="ECO:0000256" key="1">
    <source>
        <dbReference type="ARBA" id="ARBA00001974"/>
    </source>
</evidence>
<dbReference type="EMBL" id="CAEUNJ010000006">
    <property type="protein sequence ID" value="CAB4370457.1"/>
    <property type="molecule type" value="Genomic_DNA"/>
</dbReference>
<evidence type="ECO:0000313" key="10">
    <source>
        <dbReference type="EMBL" id="CAB4590780.1"/>
    </source>
</evidence>
<keyword evidence="4" id="KW-0274">FAD</keyword>
<dbReference type="AlphaFoldDB" id="A0A6J6AK58"/>
<protein>
    <submittedName>
        <fullName evidence="9">Unannotated protein</fullName>
    </submittedName>
</protein>
<evidence type="ECO:0000313" key="17">
    <source>
        <dbReference type="EMBL" id="CAB5074855.1"/>
    </source>
</evidence>
<proteinExistence type="inferred from homology"/>
<dbReference type="EMBL" id="CAEZTY010000055">
    <property type="protein sequence ID" value="CAB4590780.1"/>
    <property type="molecule type" value="Genomic_DNA"/>
</dbReference>
<reference evidence="9" key="1">
    <citation type="submission" date="2020-05" db="EMBL/GenBank/DDBJ databases">
        <authorList>
            <person name="Chiriac C."/>
            <person name="Salcher M."/>
            <person name="Ghai R."/>
            <person name="Kavagutti S V."/>
        </authorList>
    </citation>
    <scope>NUCLEOTIDE SEQUENCE</scope>
</reference>
<comment type="cofactor">
    <cofactor evidence="1">
        <name>FAD</name>
        <dbReference type="ChEBI" id="CHEBI:57692"/>
    </cofactor>
</comment>
<evidence type="ECO:0000256" key="2">
    <source>
        <dbReference type="ARBA" id="ARBA00010139"/>
    </source>
</evidence>
<dbReference type="PRINTS" id="PR00411">
    <property type="entry name" value="PNDRDTASEI"/>
</dbReference>
<keyword evidence="7" id="KW-0503">Monooxygenase</keyword>
<dbReference type="EMBL" id="CAFBNJ010000005">
    <property type="protein sequence ID" value="CAB4941026.1"/>
    <property type="molecule type" value="Genomic_DNA"/>
</dbReference>
<dbReference type="PANTHER" id="PTHR43098">
    <property type="entry name" value="L-ORNITHINE N(5)-MONOOXYGENASE-RELATED"/>
    <property type="match status" value="1"/>
</dbReference>
<dbReference type="Gene3D" id="3.50.50.60">
    <property type="entry name" value="FAD/NAD(P)-binding domain"/>
    <property type="match status" value="2"/>
</dbReference>
<dbReference type="EMBL" id="CAFBOK010000001">
    <property type="protein sequence ID" value="CAB4970038.1"/>
    <property type="molecule type" value="Genomic_DNA"/>
</dbReference>
<dbReference type="InterPro" id="IPR036188">
    <property type="entry name" value="FAD/NAD-bd_sf"/>
</dbReference>
<evidence type="ECO:0000256" key="4">
    <source>
        <dbReference type="ARBA" id="ARBA00022827"/>
    </source>
</evidence>
<keyword evidence="3" id="KW-0285">Flavoprotein</keyword>
<organism evidence="9">
    <name type="scientific">freshwater metagenome</name>
    <dbReference type="NCBI Taxonomy" id="449393"/>
    <lineage>
        <taxon>unclassified sequences</taxon>
        <taxon>metagenomes</taxon>
        <taxon>ecological metagenomes</taxon>
    </lineage>
</organism>